<dbReference type="EMBL" id="JAVRES010000007">
    <property type="protein sequence ID" value="MDT0436521.1"/>
    <property type="molecule type" value="Genomic_DNA"/>
</dbReference>
<evidence type="ECO:0000313" key="2">
    <source>
        <dbReference type="EMBL" id="MDT0436521.1"/>
    </source>
</evidence>
<feature type="signal peptide" evidence="1">
    <location>
        <begin position="1"/>
        <end position="34"/>
    </location>
</feature>
<accession>A0ABD5EPI9</accession>
<gene>
    <name evidence="2" type="ORF">RM877_17705</name>
</gene>
<name>A0ABD5EPI9_9ACTN</name>
<evidence type="ECO:0000256" key="1">
    <source>
        <dbReference type="SAM" id="SignalP"/>
    </source>
</evidence>
<evidence type="ECO:0008006" key="4">
    <source>
        <dbReference type="Google" id="ProtNLM"/>
    </source>
</evidence>
<protein>
    <recommendedName>
        <fullName evidence="4">Secreted protein</fullName>
    </recommendedName>
</protein>
<keyword evidence="1" id="KW-0732">Signal</keyword>
<feature type="chain" id="PRO_5044779441" description="Secreted protein" evidence="1">
    <location>
        <begin position="35"/>
        <end position="178"/>
    </location>
</feature>
<reference evidence="3" key="1">
    <citation type="submission" date="2023-07" db="EMBL/GenBank/DDBJ databases">
        <title>30 novel species of actinomycetes from the DSMZ collection.</title>
        <authorList>
            <person name="Nouioui I."/>
        </authorList>
    </citation>
    <scope>NUCLEOTIDE SEQUENCE [LARGE SCALE GENOMIC DNA]</scope>
    <source>
        <strain evidence="3">DSM 41981</strain>
    </source>
</reference>
<dbReference type="RefSeq" id="WP_093823988.1">
    <property type="nucleotide sequence ID" value="NZ_JAVRES010000007.1"/>
</dbReference>
<dbReference type="Proteomes" id="UP001183535">
    <property type="component" value="Unassembled WGS sequence"/>
</dbReference>
<comment type="caution">
    <text evidence="2">The sequence shown here is derived from an EMBL/GenBank/DDBJ whole genome shotgun (WGS) entry which is preliminary data.</text>
</comment>
<organism evidence="2 3">
    <name type="scientific">Streptomyces doudnae</name>
    <dbReference type="NCBI Taxonomy" id="3075536"/>
    <lineage>
        <taxon>Bacteria</taxon>
        <taxon>Bacillati</taxon>
        <taxon>Actinomycetota</taxon>
        <taxon>Actinomycetes</taxon>
        <taxon>Kitasatosporales</taxon>
        <taxon>Streptomycetaceae</taxon>
        <taxon>Streptomyces</taxon>
    </lineage>
</organism>
<proteinExistence type="predicted"/>
<keyword evidence="3" id="KW-1185">Reference proteome</keyword>
<dbReference type="Gene3D" id="2.60.20.10">
    <property type="entry name" value="Crystallins"/>
    <property type="match status" value="1"/>
</dbReference>
<sequence>MQFTTRRSRAAAASGAGVLGIFFLASLMAGTAGAEPHGDGSHCAYNIGSKEQECFGTRTEAQAFATQQIKDNAAGAQTGVEKPSDVVIGTLFEHWQYGGRSITLWGSRPCHADGKADFYFNLPDDWKDRVSSVQGWAECDIVLHSQPYLGGVESAPLRDLTPVIDGPFNDRAQSVEFR</sequence>
<dbReference type="AlphaFoldDB" id="A0ABD5EPI9"/>
<evidence type="ECO:0000313" key="3">
    <source>
        <dbReference type="Proteomes" id="UP001183535"/>
    </source>
</evidence>